<organism evidence="8 9">
    <name type="scientific">Paraburkholderia caffeinilytica</name>
    <dbReference type="NCBI Taxonomy" id="1761016"/>
    <lineage>
        <taxon>Bacteria</taxon>
        <taxon>Pseudomonadati</taxon>
        <taxon>Pseudomonadota</taxon>
        <taxon>Betaproteobacteria</taxon>
        <taxon>Burkholderiales</taxon>
        <taxon>Burkholderiaceae</taxon>
        <taxon>Paraburkholderia</taxon>
    </lineage>
</organism>
<keyword evidence="2" id="KW-0444">Lipid biosynthesis</keyword>
<evidence type="ECO:0000256" key="5">
    <source>
        <dbReference type="ARBA" id="ARBA00023315"/>
    </source>
</evidence>
<dbReference type="Pfam" id="PF01553">
    <property type="entry name" value="Acyltransferase"/>
    <property type="match status" value="1"/>
</dbReference>
<evidence type="ECO:0000256" key="3">
    <source>
        <dbReference type="ARBA" id="ARBA00022679"/>
    </source>
</evidence>
<evidence type="ECO:0000313" key="8">
    <source>
        <dbReference type="EMBL" id="GGC60061.1"/>
    </source>
</evidence>
<dbReference type="PANTHER" id="PTHR10434:SF64">
    <property type="entry name" value="1-ACYL-SN-GLYCEROL-3-PHOSPHATE ACYLTRANSFERASE-RELATED"/>
    <property type="match status" value="1"/>
</dbReference>
<feature type="region of interest" description="Disordered" evidence="6">
    <location>
        <begin position="266"/>
        <end position="293"/>
    </location>
</feature>
<feature type="domain" description="Phospholipid/glycerol acyltransferase" evidence="7">
    <location>
        <begin position="65"/>
        <end position="177"/>
    </location>
</feature>
<comment type="pathway">
    <text evidence="1">Lipid metabolism.</text>
</comment>
<evidence type="ECO:0000313" key="9">
    <source>
        <dbReference type="Proteomes" id="UP000602004"/>
    </source>
</evidence>
<dbReference type="Proteomes" id="UP000602004">
    <property type="component" value="Unassembled WGS sequence"/>
</dbReference>
<comment type="caution">
    <text evidence="8">The sequence shown here is derived from an EMBL/GenBank/DDBJ whole genome shotgun (WGS) entry which is preliminary data.</text>
</comment>
<dbReference type="EMBL" id="BMHL01000011">
    <property type="protein sequence ID" value="GGC60061.1"/>
    <property type="molecule type" value="Genomic_DNA"/>
</dbReference>
<dbReference type="RefSeq" id="WP_115782012.1">
    <property type="nucleotide sequence ID" value="NZ_BMHL01000011.1"/>
</dbReference>
<gene>
    <name evidence="8" type="ORF">GCM10011400_54760</name>
</gene>
<keyword evidence="5 8" id="KW-0012">Acyltransferase</keyword>
<evidence type="ECO:0000256" key="1">
    <source>
        <dbReference type="ARBA" id="ARBA00005189"/>
    </source>
</evidence>
<keyword evidence="4" id="KW-0443">Lipid metabolism</keyword>
<evidence type="ECO:0000256" key="6">
    <source>
        <dbReference type="SAM" id="MobiDB-lite"/>
    </source>
</evidence>
<dbReference type="SMART" id="SM00563">
    <property type="entry name" value="PlsC"/>
    <property type="match status" value="1"/>
</dbReference>
<dbReference type="InterPro" id="IPR002123">
    <property type="entry name" value="Plipid/glycerol_acylTrfase"/>
</dbReference>
<dbReference type="PANTHER" id="PTHR10434">
    <property type="entry name" value="1-ACYL-SN-GLYCEROL-3-PHOSPHATE ACYLTRANSFERASE"/>
    <property type="match status" value="1"/>
</dbReference>
<evidence type="ECO:0000259" key="7">
    <source>
        <dbReference type="SMART" id="SM00563"/>
    </source>
</evidence>
<sequence length="293" mass="31792">MKLALRKARLIAHLLHGMWIVATRFPKTDADGRHTLNREWSLKMLRLCGMRLVVHNDSARLDRGALVVANHISWIDIYVINAWRPTPFVSKAEIRQWPVVGWLAQQLDTVFIQREKRSDAKRIMHELSDRLSAGELMCVFPEGTTTNGLALLPFHANMFQAAVSASAPVQPLCIMYEDAQGRQSTAPAYIDDLTLADSLNMLLRGGPLTAHVYVGAPLAPGADRRTLAAEAEGVIAAALREMQSGMTRSGAAIAASISSAGAYNNSHNAHSASDAANASPALIEPVDQPSRSA</sequence>
<dbReference type="GO" id="GO:0016746">
    <property type="term" value="F:acyltransferase activity"/>
    <property type="evidence" value="ECO:0007669"/>
    <property type="project" value="UniProtKB-KW"/>
</dbReference>
<evidence type="ECO:0000256" key="4">
    <source>
        <dbReference type="ARBA" id="ARBA00023098"/>
    </source>
</evidence>
<feature type="compositionally biased region" description="Low complexity" evidence="6">
    <location>
        <begin position="266"/>
        <end position="281"/>
    </location>
</feature>
<evidence type="ECO:0000256" key="2">
    <source>
        <dbReference type="ARBA" id="ARBA00022516"/>
    </source>
</evidence>
<protein>
    <submittedName>
        <fullName evidence="8">1-acyl-sn-glycerol-3-phosphate acyltransferase</fullName>
    </submittedName>
</protein>
<reference evidence="9" key="1">
    <citation type="journal article" date="2019" name="Int. J. Syst. Evol. Microbiol.">
        <title>The Global Catalogue of Microorganisms (GCM) 10K type strain sequencing project: providing services to taxonomists for standard genome sequencing and annotation.</title>
        <authorList>
            <consortium name="The Broad Institute Genomics Platform"/>
            <consortium name="The Broad Institute Genome Sequencing Center for Infectious Disease"/>
            <person name="Wu L."/>
            <person name="Ma J."/>
        </authorList>
    </citation>
    <scope>NUCLEOTIDE SEQUENCE [LARGE SCALE GENOMIC DNA]</scope>
    <source>
        <strain evidence="9">CGMCC 1.15103</strain>
    </source>
</reference>
<dbReference type="SUPFAM" id="SSF69593">
    <property type="entry name" value="Glycerol-3-phosphate (1)-acyltransferase"/>
    <property type="match status" value="1"/>
</dbReference>
<accession>A0ABQ1N8I1</accession>
<dbReference type="CDD" id="cd07989">
    <property type="entry name" value="LPLAT_AGPAT-like"/>
    <property type="match status" value="1"/>
</dbReference>
<keyword evidence="9" id="KW-1185">Reference proteome</keyword>
<proteinExistence type="predicted"/>
<keyword evidence="3" id="KW-0808">Transferase</keyword>
<name>A0ABQ1N8I1_9BURK</name>